<dbReference type="EMBL" id="CH940653">
    <property type="protein sequence ID" value="EDW62287.2"/>
    <property type="molecule type" value="Genomic_DNA"/>
</dbReference>
<evidence type="ECO:0000256" key="1">
    <source>
        <dbReference type="SAM" id="MobiDB-lite"/>
    </source>
</evidence>
<evidence type="ECO:0000313" key="4">
    <source>
        <dbReference type="Proteomes" id="UP000008792"/>
    </source>
</evidence>
<dbReference type="AlphaFoldDB" id="B4M811"/>
<dbReference type="eggNOG" id="ENOG502T3R2">
    <property type="taxonomic scope" value="Eukaryota"/>
</dbReference>
<dbReference type="STRING" id="7244.B4M811"/>
<dbReference type="OrthoDB" id="7872065at2759"/>
<gene>
    <name evidence="3" type="primary">Dvir\GJ16716</name>
    <name evidence="3" type="ORF">Dvir_GJ16716</name>
</gene>
<accession>B4M811</accession>
<feature type="compositionally biased region" description="Basic and acidic residues" evidence="1">
    <location>
        <begin position="86"/>
        <end position="96"/>
    </location>
</feature>
<organism evidence="3 4">
    <name type="scientific">Drosophila virilis</name>
    <name type="common">Fruit fly</name>
    <dbReference type="NCBI Taxonomy" id="7244"/>
    <lineage>
        <taxon>Eukaryota</taxon>
        <taxon>Metazoa</taxon>
        <taxon>Ecdysozoa</taxon>
        <taxon>Arthropoda</taxon>
        <taxon>Hexapoda</taxon>
        <taxon>Insecta</taxon>
        <taxon>Pterygota</taxon>
        <taxon>Neoptera</taxon>
        <taxon>Endopterygota</taxon>
        <taxon>Diptera</taxon>
        <taxon>Brachycera</taxon>
        <taxon>Muscomorpha</taxon>
        <taxon>Ephydroidea</taxon>
        <taxon>Drosophilidae</taxon>
        <taxon>Drosophila</taxon>
    </lineage>
</organism>
<feature type="chain" id="PRO_5006457693" description="DUF4794 domain-containing protein" evidence="2">
    <location>
        <begin position="28"/>
        <end position="255"/>
    </location>
</feature>
<feature type="region of interest" description="Disordered" evidence="1">
    <location>
        <begin position="42"/>
        <end position="65"/>
    </location>
</feature>
<evidence type="ECO:0000256" key="2">
    <source>
        <dbReference type="SAM" id="SignalP"/>
    </source>
</evidence>
<dbReference type="PROSITE" id="PS51257">
    <property type="entry name" value="PROKAR_LIPOPROTEIN"/>
    <property type="match status" value="1"/>
</dbReference>
<reference evidence="3 4" key="1">
    <citation type="journal article" date="2007" name="Nature">
        <title>Evolution of genes and genomes on the Drosophila phylogeny.</title>
        <authorList>
            <consortium name="Drosophila 12 Genomes Consortium"/>
            <person name="Clark A.G."/>
            <person name="Eisen M.B."/>
            <person name="Smith D.R."/>
            <person name="Bergman C.M."/>
            <person name="Oliver B."/>
            <person name="Markow T.A."/>
            <person name="Kaufman T.C."/>
            <person name="Kellis M."/>
            <person name="Gelbart W."/>
            <person name="Iyer V.N."/>
            <person name="Pollard D.A."/>
            <person name="Sackton T.B."/>
            <person name="Larracuente A.M."/>
            <person name="Singh N.D."/>
            <person name="Abad J.P."/>
            <person name="Abt D.N."/>
            <person name="Adryan B."/>
            <person name="Aguade M."/>
            <person name="Akashi H."/>
            <person name="Anderson W.W."/>
            <person name="Aquadro C.F."/>
            <person name="Ardell D.H."/>
            <person name="Arguello R."/>
            <person name="Artieri C.G."/>
            <person name="Barbash D.A."/>
            <person name="Barker D."/>
            <person name="Barsanti P."/>
            <person name="Batterham P."/>
            <person name="Batzoglou S."/>
            <person name="Begun D."/>
            <person name="Bhutkar A."/>
            <person name="Blanco E."/>
            <person name="Bosak S.A."/>
            <person name="Bradley R.K."/>
            <person name="Brand A.D."/>
            <person name="Brent M.R."/>
            <person name="Brooks A.N."/>
            <person name="Brown R.H."/>
            <person name="Butlin R.K."/>
            <person name="Caggese C."/>
            <person name="Calvi B.R."/>
            <person name="Bernardo de Carvalho A."/>
            <person name="Caspi A."/>
            <person name="Castrezana S."/>
            <person name="Celniker S.E."/>
            <person name="Chang J.L."/>
            <person name="Chapple C."/>
            <person name="Chatterji S."/>
            <person name="Chinwalla A."/>
            <person name="Civetta A."/>
            <person name="Clifton S.W."/>
            <person name="Comeron J.M."/>
            <person name="Costello J.C."/>
            <person name="Coyne J.A."/>
            <person name="Daub J."/>
            <person name="David R.G."/>
            <person name="Delcher A.L."/>
            <person name="Delehaunty K."/>
            <person name="Do C.B."/>
            <person name="Ebling H."/>
            <person name="Edwards K."/>
            <person name="Eickbush T."/>
            <person name="Evans J.D."/>
            <person name="Filipski A."/>
            <person name="Findeiss S."/>
            <person name="Freyhult E."/>
            <person name="Fulton L."/>
            <person name="Fulton R."/>
            <person name="Garcia A.C."/>
            <person name="Gardiner A."/>
            <person name="Garfield D.A."/>
            <person name="Garvin B.E."/>
            <person name="Gibson G."/>
            <person name="Gilbert D."/>
            <person name="Gnerre S."/>
            <person name="Godfrey J."/>
            <person name="Good R."/>
            <person name="Gotea V."/>
            <person name="Gravely B."/>
            <person name="Greenberg A.J."/>
            <person name="Griffiths-Jones S."/>
            <person name="Gross S."/>
            <person name="Guigo R."/>
            <person name="Gustafson E.A."/>
            <person name="Haerty W."/>
            <person name="Hahn M.W."/>
            <person name="Halligan D.L."/>
            <person name="Halpern A.L."/>
            <person name="Halter G.M."/>
            <person name="Han M.V."/>
            <person name="Heger A."/>
            <person name="Hillier L."/>
            <person name="Hinrichs A.S."/>
            <person name="Holmes I."/>
            <person name="Hoskins R.A."/>
            <person name="Hubisz M.J."/>
            <person name="Hultmark D."/>
            <person name="Huntley M.A."/>
            <person name="Jaffe D.B."/>
            <person name="Jagadeeshan S."/>
            <person name="Jeck W.R."/>
            <person name="Johnson J."/>
            <person name="Jones C.D."/>
            <person name="Jordan W.C."/>
            <person name="Karpen G.H."/>
            <person name="Kataoka E."/>
            <person name="Keightley P.D."/>
            <person name="Kheradpour P."/>
            <person name="Kirkness E.F."/>
            <person name="Koerich L.B."/>
            <person name="Kristiansen K."/>
            <person name="Kudrna D."/>
            <person name="Kulathinal R.J."/>
            <person name="Kumar S."/>
            <person name="Kwok R."/>
            <person name="Lander E."/>
            <person name="Langley C.H."/>
            <person name="Lapoint R."/>
            <person name="Lazzaro B.P."/>
            <person name="Lee S.J."/>
            <person name="Levesque L."/>
            <person name="Li R."/>
            <person name="Lin C.F."/>
            <person name="Lin M.F."/>
            <person name="Lindblad-Toh K."/>
            <person name="Llopart A."/>
            <person name="Long M."/>
            <person name="Low L."/>
            <person name="Lozovsky E."/>
            <person name="Lu J."/>
            <person name="Luo M."/>
            <person name="Machado C.A."/>
            <person name="Makalowski W."/>
            <person name="Marzo M."/>
            <person name="Matsuda M."/>
            <person name="Matzkin L."/>
            <person name="McAllister B."/>
            <person name="McBride C.S."/>
            <person name="McKernan B."/>
            <person name="McKernan K."/>
            <person name="Mendez-Lago M."/>
            <person name="Minx P."/>
            <person name="Mollenhauer M.U."/>
            <person name="Montooth K."/>
            <person name="Mount S.M."/>
            <person name="Mu X."/>
            <person name="Myers E."/>
            <person name="Negre B."/>
            <person name="Newfeld S."/>
            <person name="Nielsen R."/>
            <person name="Noor M.A."/>
            <person name="O'Grady P."/>
            <person name="Pachter L."/>
            <person name="Papaceit M."/>
            <person name="Parisi M.J."/>
            <person name="Parisi M."/>
            <person name="Parts L."/>
            <person name="Pedersen J.S."/>
            <person name="Pesole G."/>
            <person name="Phillippy A.M."/>
            <person name="Ponting C.P."/>
            <person name="Pop M."/>
            <person name="Porcelli D."/>
            <person name="Powell J.R."/>
            <person name="Prohaska S."/>
            <person name="Pruitt K."/>
            <person name="Puig M."/>
            <person name="Quesneville H."/>
            <person name="Ram K.R."/>
            <person name="Rand D."/>
            <person name="Rasmussen M.D."/>
            <person name="Reed L.K."/>
            <person name="Reenan R."/>
            <person name="Reily A."/>
            <person name="Remington K.A."/>
            <person name="Rieger T.T."/>
            <person name="Ritchie M.G."/>
            <person name="Robin C."/>
            <person name="Rogers Y.H."/>
            <person name="Rohde C."/>
            <person name="Rozas J."/>
            <person name="Rubenfield M.J."/>
            <person name="Ruiz A."/>
            <person name="Russo S."/>
            <person name="Salzberg S.L."/>
            <person name="Sanchez-Gracia A."/>
            <person name="Saranga D.J."/>
            <person name="Sato H."/>
            <person name="Schaeffer S.W."/>
            <person name="Schatz M.C."/>
            <person name="Schlenke T."/>
            <person name="Schwartz R."/>
            <person name="Segarra C."/>
            <person name="Singh R.S."/>
            <person name="Sirot L."/>
            <person name="Sirota M."/>
            <person name="Sisneros N.B."/>
            <person name="Smith C.D."/>
            <person name="Smith T.F."/>
            <person name="Spieth J."/>
            <person name="Stage D.E."/>
            <person name="Stark A."/>
            <person name="Stephan W."/>
            <person name="Strausberg R.L."/>
            <person name="Strempel S."/>
            <person name="Sturgill D."/>
            <person name="Sutton G."/>
            <person name="Sutton G.G."/>
            <person name="Tao W."/>
            <person name="Teichmann S."/>
            <person name="Tobari Y.N."/>
            <person name="Tomimura Y."/>
            <person name="Tsolas J.M."/>
            <person name="Valente V.L."/>
            <person name="Venter E."/>
            <person name="Venter J.C."/>
            <person name="Vicario S."/>
            <person name="Vieira F.G."/>
            <person name="Vilella A.J."/>
            <person name="Villasante A."/>
            <person name="Walenz B."/>
            <person name="Wang J."/>
            <person name="Wasserman M."/>
            <person name="Watts T."/>
            <person name="Wilson D."/>
            <person name="Wilson R.K."/>
            <person name="Wing R.A."/>
            <person name="Wolfner M.F."/>
            <person name="Wong A."/>
            <person name="Wong G.K."/>
            <person name="Wu C.I."/>
            <person name="Wu G."/>
            <person name="Yamamoto D."/>
            <person name="Yang H.P."/>
            <person name="Yang S.P."/>
            <person name="Yorke J.A."/>
            <person name="Yoshida K."/>
            <person name="Zdobnov E."/>
            <person name="Zhang P."/>
            <person name="Zhang Y."/>
            <person name="Zimin A.V."/>
            <person name="Baldwin J."/>
            <person name="Abdouelleil A."/>
            <person name="Abdulkadir J."/>
            <person name="Abebe A."/>
            <person name="Abera B."/>
            <person name="Abreu J."/>
            <person name="Acer S.C."/>
            <person name="Aftuck L."/>
            <person name="Alexander A."/>
            <person name="An P."/>
            <person name="Anderson E."/>
            <person name="Anderson S."/>
            <person name="Arachi H."/>
            <person name="Azer M."/>
            <person name="Bachantsang P."/>
            <person name="Barry A."/>
            <person name="Bayul T."/>
            <person name="Berlin A."/>
            <person name="Bessette D."/>
            <person name="Bloom T."/>
            <person name="Blye J."/>
            <person name="Boguslavskiy L."/>
            <person name="Bonnet C."/>
            <person name="Boukhgalter B."/>
            <person name="Bourzgui I."/>
            <person name="Brown A."/>
            <person name="Cahill P."/>
            <person name="Channer S."/>
            <person name="Cheshatsang Y."/>
            <person name="Chuda L."/>
            <person name="Citroen M."/>
            <person name="Collymore A."/>
            <person name="Cooke P."/>
            <person name="Costello M."/>
            <person name="D'Aco K."/>
            <person name="Daza R."/>
            <person name="De Haan G."/>
            <person name="DeGray S."/>
            <person name="DeMaso C."/>
            <person name="Dhargay N."/>
            <person name="Dooley K."/>
            <person name="Dooley E."/>
            <person name="Doricent M."/>
            <person name="Dorje P."/>
            <person name="Dorjee K."/>
            <person name="Dupes A."/>
            <person name="Elong R."/>
            <person name="Falk J."/>
            <person name="Farina A."/>
            <person name="Faro S."/>
            <person name="Ferguson D."/>
            <person name="Fisher S."/>
            <person name="Foley C.D."/>
            <person name="Franke A."/>
            <person name="Friedrich D."/>
            <person name="Gadbois L."/>
            <person name="Gearin G."/>
            <person name="Gearin C.R."/>
            <person name="Giannoukos G."/>
            <person name="Goode T."/>
            <person name="Graham J."/>
            <person name="Grandbois E."/>
            <person name="Grewal S."/>
            <person name="Gyaltsen K."/>
            <person name="Hafez N."/>
            <person name="Hagos B."/>
            <person name="Hall J."/>
            <person name="Henson C."/>
            <person name="Hollinger A."/>
            <person name="Honan T."/>
            <person name="Huard M.D."/>
            <person name="Hughes L."/>
            <person name="Hurhula B."/>
            <person name="Husby M.E."/>
            <person name="Kamat A."/>
            <person name="Kanga B."/>
            <person name="Kashin S."/>
            <person name="Khazanovich D."/>
            <person name="Kisner P."/>
            <person name="Lance K."/>
            <person name="Lara M."/>
            <person name="Lee W."/>
            <person name="Lennon N."/>
            <person name="Letendre F."/>
            <person name="LeVine R."/>
            <person name="Lipovsky A."/>
            <person name="Liu X."/>
            <person name="Liu J."/>
            <person name="Liu S."/>
            <person name="Lokyitsang T."/>
            <person name="Lokyitsang Y."/>
            <person name="Lubonja R."/>
            <person name="Lui A."/>
            <person name="MacDonald P."/>
            <person name="Magnisalis V."/>
            <person name="Maru K."/>
            <person name="Matthews C."/>
            <person name="McCusker W."/>
            <person name="McDonough S."/>
            <person name="Mehta T."/>
            <person name="Meldrim J."/>
            <person name="Meneus L."/>
            <person name="Mihai O."/>
            <person name="Mihalev A."/>
            <person name="Mihova T."/>
            <person name="Mittelman R."/>
            <person name="Mlenga V."/>
            <person name="Montmayeur A."/>
            <person name="Mulrain L."/>
            <person name="Navidi A."/>
            <person name="Naylor J."/>
            <person name="Negash T."/>
            <person name="Nguyen T."/>
            <person name="Nguyen N."/>
            <person name="Nicol R."/>
            <person name="Norbu C."/>
            <person name="Norbu N."/>
            <person name="Novod N."/>
            <person name="O'Neill B."/>
            <person name="Osman S."/>
            <person name="Markiewicz E."/>
            <person name="Oyono O.L."/>
            <person name="Patti C."/>
            <person name="Phunkhang P."/>
            <person name="Pierre F."/>
            <person name="Priest M."/>
            <person name="Raghuraman S."/>
            <person name="Rege F."/>
            <person name="Reyes R."/>
            <person name="Rise C."/>
            <person name="Rogov P."/>
            <person name="Ross K."/>
            <person name="Ryan E."/>
            <person name="Settipalli S."/>
            <person name="Shea T."/>
            <person name="Sherpa N."/>
            <person name="Shi L."/>
            <person name="Shih D."/>
            <person name="Sparrow T."/>
            <person name="Spaulding J."/>
            <person name="Stalker J."/>
            <person name="Stange-Thomann N."/>
            <person name="Stavropoulos S."/>
            <person name="Stone C."/>
            <person name="Strader C."/>
            <person name="Tesfaye S."/>
            <person name="Thomson T."/>
            <person name="Thoulutsang Y."/>
            <person name="Thoulutsang D."/>
            <person name="Topham K."/>
            <person name="Topping I."/>
            <person name="Tsamla T."/>
            <person name="Vassiliev H."/>
            <person name="Vo A."/>
            <person name="Wangchuk T."/>
            <person name="Wangdi T."/>
            <person name="Weiand M."/>
            <person name="Wilkinson J."/>
            <person name="Wilson A."/>
            <person name="Yadav S."/>
            <person name="Young G."/>
            <person name="Yu Q."/>
            <person name="Zembek L."/>
            <person name="Zhong D."/>
            <person name="Zimmer A."/>
            <person name="Zwirko Z."/>
            <person name="Jaffe D.B."/>
            <person name="Alvarez P."/>
            <person name="Brockman W."/>
            <person name="Butler J."/>
            <person name="Chin C."/>
            <person name="Gnerre S."/>
            <person name="Grabherr M."/>
            <person name="Kleber M."/>
            <person name="Mauceli E."/>
            <person name="MacCallum I."/>
        </authorList>
    </citation>
    <scope>NUCLEOTIDE SEQUENCE [LARGE SCALE GENOMIC DNA]</scope>
    <source>
        <strain evidence="4">Tucson 15010-1051.87</strain>
    </source>
</reference>
<feature type="compositionally biased region" description="Pro residues" evidence="1">
    <location>
        <begin position="120"/>
        <end position="129"/>
    </location>
</feature>
<dbReference type="HOGENOM" id="CLU_928366_0_0_1"/>
<evidence type="ECO:0008006" key="5">
    <source>
        <dbReference type="Google" id="ProtNLM"/>
    </source>
</evidence>
<sequence>MLGLKCSSQCLALSCILLVSCFGWVTAQQFVLPGRSQRSLFGPPPPGPWSSSGWSSSPSFELPTHHEHNHITRDEVLALLAAWKAADAKPPAKPEPEAEPEPEPEPEAPEPEPEPEEPAPEPAPGPQPAVPLTVSLPAFVPIQLSAMYTAPAPVPGAGLGAFGFGGGFGGAGGAGGGAGAQAQAHSGRRNVARANGNIRFPVANPRSFASANYVAPRPRFYRTIVAETGQPMSIGALPPPPFLANPVKFVPSNWQ</sequence>
<protein>
    <recommendedName>
        <fullName evidence="5">DUF4794 domain-containing protein</fullName>
    </recommendedName>
</protein>
<feature type="compositionally biased region" description="Acidic residues" evidence="1">
    <location>
        <begin position="97"/>
        <end position="119"/>
    </location>
</feature>
<dbReference type="Proteomes" id="UP000008792">
    <property type="component" value="Unassembled WGS sequence"/>
</dbReference>
<dbReference type="InParanoid" id="B4M811"/>
<feature type="region of interest" description="Disordered" evidence="1">
    <location>
        <begin position="85"/>
        <end position="130"/>
    </location>
</feature>
<feature type="signal peptide" evidence="2">
    <location>
        <begin position="1"/>
        <end position="27"/>
    </location>
</feature>
<name>B4M811_DROVI</name>
<proteinExistence type="predicted"/>
<keyword evidence="2" id="KW-0732">Signal</keyword>
<keyword evidence="4" id="KW-1185">Reference proteome</keyword>
<evidence type="ECO:0000313" key="3">
    <source>
        <dbReference type="EMBL" id="EDW62287.2"/>
    </source>
</evidence>
<feature type="compositionally biased region" description="Low complexity" evidence="1">
    <location>
        <begin position="49"/>
        <end position="59"/>
    </location>
</feature>